<evidence type="ECO:0000259" key="1">
    <source>
        <dbReference type="SMART" id="SM00905"/>
    </source>
</evidence>
<dbReference type="SUPFAM" id="SSF55620">
    <property type="entry name" value="Tetrahydrobiopterin biosynthesis enzymes-like"/>
    <property type="match status" value="1"/>
</dbReference>
<dbReference type="EC" id="5.1.99.8" evidence="2"/>
<proteinExistence type="predicted"/>
<keyword evidence="3" id="KW-1185">Reference proteome</keyword>
<evidence type="ECO:0000313" key="3">
    <source>
        <dbReference type="Proteomes" id="UP001485459"/>
    </source>
</evidence>
<keyword evidence="2" id="KW-0456">Lyase</keyword>
<accession>A0ABZ2YLS7</accession>
<dbReference type="EC" id="4.1.2.25" evidence="2"/>
<evidence type="ECO:0000313" key="2">
    <source>
        <dbReference type="EMBL" id="WZN40523.1"/>
    </source>
</evidence>
<dbReference type="RefSeq" id="WP_341835439.1">
    <property type="nucleotide sequence ID" value="NZ_CP149822.1"/>
</dbReference>
<dbReference type="GO" id="GO:0004150">
    <property type="term" value="F:dihydroneopterin aldolase activity"/>
    <property type="evidence" value="ECO:0007669"/>
    <property type="project" value="UniProtKB-EC"/>
</dbReference>
<dbReference type="SMART" id="SM00905">
    <property type="entry name" value="FolB"/>
    <property type="match status" value="1"/>
</dbReference>
<dbReference type="Proteomes" id="UP001485459">
    <property type="component" value="Chromosome"/>
</dbReference>
<keyword evidence="2" id="KW-0413">Isomerase</keyword>
<dbReference type="EMBL" id="CP149822">
    <property type="protein sequence ID" value="WZN40523.1"/>
    <property type="molecule type" value="Genomic_DNA"/>
</dbReference>
<reference evidence="3" key="1">
    <citation type="submission" date="2024-03" db="EMBL/GenBank/DDBJ databases">
        <title>Chitinophaga horti sp. nov., isolated from garden soil.</title>
        <authorList>
            <person name="Lee D.S."/>
            <person name="Han D.M."/>
            <person name="Baek J.H."/>
            <person name="Choi D.G."/>
            <person name="Jeon J.H."/>
            <person name="Jeon C.O."/>
        </authorList>
    </citation>
    <scope>NUCLEOTIDE SEQUENCE [LARGE SCALE GENOMIC DNA]</scope>
    <source>
        <strain evidence="3">GPA1</strain>
    </source>
</reference>
<feature type="domain" description="Dihydroneopterin aldolase/epimerase" evidence="1">
    <location>
        <begin position="4"/>
        <end position="114"/>
    </location>
</feature>
<protein>
    <submittedName>
        <fullName evidence="2">Dihydroneopterin aldolase</fullName>
        <ecNumber evidence="2">4.1.2.25</ecNumber>
        <ecNumber evidence="2">5.1.99.8</ecNumber>
    </submittedName>
</protein>
<dbReference type="InterPro" id="IPR006157">
    <property type="entry name" value="FolB_dom"/>
</dbReference>
<sequence length="116" mass="13306">MLTIALERIRFFAHHGFYAEERVIGNHFLLDVLVQLPEPEHPSQLAESVNYEALFSISKEVMEVPQALLEQVVHDISEKVKARFPVIRYSKVTLRKQAPPFGGDLAWSCVALEKQY</sequence>
<dbReference type="Gene3D" id="3.30.1130.10">
    <property type="match status" value="1"/>
</dbReference>
<name>A0ABZ2YLS7_9BACT</name>
<dbReference type="GO" id="GO:0016853">
    <property type="term" value="F:isomerase activity"/>
    <property type="evidence" value="ECO:0007669"/>
    <property type="project" value="UniProtKB-KW"/>
</dbReference>
<dbReference type="InterPro" id="IPR043133">
    <property type="entry name" value="GTP-CH-I_C/QueF"/>
</dbReference>
<dbReference type="Pfam" id="PF02152">
    <property type="entry name" value="FolB"/>
    <property type="match status" value="1"/>
</dbReference>
<organism evidence="2 3">
    <name type="scientific">Chitinophaga pollutisoli</name>
    <dbReference type="NCBI Taxonomy" id="3133966"/>
    <lineage>
        <taxon>Bacteria</taxon>
        <taxon>Pseudomonadati</taxon>
        <taxon>Bacteroidota</taxon>
        <taxon>Chitinophagia</taxon>
        <taxon>Chitinophagales</taxon>
        <taxon>Chitinophagaceae</taxon>
        <taxon>Chitinophaga</taxon>
    </lineage>
</organism>
<gene>
    <name evidence="2" type="ORF">WJU16_21400</name>
</gene>